<dbReference type="Gene3D" id="1.10.287.70">
    <property type="match status" value="1"/>
</dbReference>
<dbReference type="Proteomes" id="UP000054350">
    <property type="component" value="Unassembled WGS sequence"/>
</dbReference>
<keyword evidence="9" id="KW-1185">Reference proteome</keyword>
<feature type="region of interest" description="Disordered" evidence="5">
    <location>
        <begin position="44"/>
        <end position="70"/>
    </location>
</feature>
<feature type="transmembrane region" description="Helical" evidence="6">
    <location>
        <begin position="270"/>
        <end position="286"/>
    </location>
</feature>
<keyword evidence="3 6" id="KW-1133">Transmembrane helix</keyword>
<reference evidence="8 9" key="1">
    <citation type="submission" date="2009-11" db="EMBL/GenBank/DDBJ databases">
        <title>Annotation of Allomyces macrogynus ATCC 38327.</title>
        <authorList>
            <consortium name="The Broad Institute Genome Sequencing Platform"/>
            <person name="Russ C."/>
            <person name="Cuomo C."/>
            <person name="Burger G."/>
            <person name="Gray M.W."/>
            <person name="Holland P.W.H."/>
            <person name="King N."/>
            <person name="Lang F.B.F."/>
            <person name="Roger A.J."/>
            <person name="Ruiz-Trillo I."/>
            <person name="Young S.K."/>
            <person name="Zeng Q."/>
            <person name="Gargeya S."/>
            <person name="Fitzgerald M."/>
            <person name="Haas B."/>
            <person name="Abouelleil A."/>
            <person name="Alvarado L."/>
            <person name="Arachchi H.M."/>
            <person name="Berlin A."/>
            <person name="Chapman S.B."/>
            <person name="Gearin G."/>
            <person name="Goldberg J."/>
            <person name="Griggs A."/>
            <person name="Gujja S."/>
            <person name="Hansen M."/>
            <person name="Heiman D."/>
            <person name="Howarth C."/>
            <person name="Larimer J."/>
            <person name="Lui A."/>
            <person name="MacDonald P.J.P."/>
            <person name="McCowen C."/>
            <person name="Montmayeur A."/>
            <person name="Murphy C."/>
            <person name="Neiman D."/>
            <person name="Pearson M."/>
            <person name="Priest M."/>
            <person name="Roberts A."/>
            <person name="Saif S."/>
            <person name="Shea T."/>
            <person name="Sisk P."/>
            <person name="Stolte C."/>
            <person name="Sykes S."/>
            <person name="Wortman J."/>
            <person name="Nusbaum C."/>
            <person name="Birren B."/>
        </authorList>
    </citation>
    <scope>NUCLEOTIDE SEQUENCE [LARGE SCALE GENOMIC DNA]</scope>
    <source>
        <strain evidence="8 9">ATCC 38327</strain>
    </source>
</reference>
<evidence type="ECO:0000313" key="9">
    <source>
        <dbReference type="Proteomes" id="UP000054350"/>
    </source>
</evidence>
<keyword evidence="4 6" id="KW-0472">Membrane</keyword>
<dbReference type="OMA" id="ICNIVTI"/>
<dbReference type="PANTHER" id="PTHR47131">
    <property type="entry name" value="CATION CHANNEL SPERM-ASSOCIATED PROTEIN 3"/>
    <property type="match status" value="1"/>
</dbReference>
<evidence type="ECO:0000256" key="6">
    <source>
        <dbReference type="SAM" id="Phobius"/>
    </source>
</evidence>
<accession>A0A0L0TEW3</accession>
<keyword evidence="2 6" id="KW-0812">Transmembrane</keyword>
<organism evidence="8 9">
    <name type="scientific">Allomyces macrogynus (strain ATCC 38327)</name>
    <name type="common">Allomyces javanicus var. macrogynus</name>
    <dbReference type="NCBI Taxonomy" id="578462"/>
    <lineage>
        <taxon>Eukaryota</taxon>
        <taxon>Fungi</taxon>
        <taxon>Fungi incertae sedis</taxon>
        <taxon>Blastocladiomycota</taxon>
        <taxon>Blastocladiomycetes</taxon>
        <taxon>Blastocladiales</taxon>
        <taxon>Blastocladiaceae</taxon>
        <taxon>Allomyces</taxon>
    </lineage>
</organism>
<feature type="transmembrane region" description="Helical" evidence="6">
    <location>
        <begin position="105"/>
        <end position="128"/>
    </location>
</feature>
<dbReference type="OrthoDB" id="416585at2759"/>
<dbReference type="InterPro" id="IPR027359">
    <property type="entry name" value="Volt_channel_dom_sf"/>
</dbReference>
<proteinExistence type="predicted"/>
<dbReference type="Pfam" id="PF00520">
    <property type="entry name" value="Ion_trans"/>
    <property type="match status" value="1"/>
</dbReference>
<name>A0A0L0TEW3_ALLM3</name>
<dbReference type="PANTHER" id="PTHR47131:SF1">
    <property type="entry name" value="CATION CHANNEL SPERM-ASSOCIATED PROTEIN 3"/>
    <property type="match status" value="1"/>
</dbReference>
<evidence type="ECO:0000256" key="3">
    <source>
        <dbReference type="ARBA" id="ARBA00022989"/>
    </source>
</evidence>
<gene>
    <name evidence="8" type="ORF">AMAG_17584</name>
</gene>
<dbReference type="GO" id="GO:0006814">
    <property type="term" value="P:sodium ion transport"/>
    <property type="evidence" value="ECO:0007669"/>
    <property type="project" value="TreeGrafter"/>
</dbReference>
<dbReference type="eggNOG" id="KOG2302">
    <property type="taxonomic scope" value="Eukaryota"/>
</dbReference>
<dbReference type="EMBL" id="GG745401">
    <property type="protein sequence ID" value="KNE73388.1"/>
    <property type="molecule type" value="Genomic_DNA"/>
</dbReference>
<feature type="transmembrane region" description="Helical" evidence="6">
    <location>
        <begin position="240"/>
        <end position="258"/>
    </location>
</feature>
<dbReference type="GO" id="GO:0005245">
    <property type="term" value="F:voltage-gated calcium channel activity"/>
    <property type="evidence" value="ECO:0007669"/>
    <property type="project" value="TreeGrafter"/>
</dbReference>
<dbReference type="VEuPathDB" id="FungiDB:AMAG_17584"/>
<comment type="subcellular location">
    <subcellularLocation>
        <location evidence="1">Membrane</location>
        <topology evidence="1">Multi-pass membrane protein</topology>
    </subcellularLocation>
</comment>
<reference evidence="9" key="2">
    <citation type="submission" date="2009-11" db="EMBL/GenBank/DDBJ databases">
        <title>The Genome Sequence of Allomyces macrogynus strain ATCC 38327.</title>
        <authorList>
            <consortium name="The Broad Institute Genome Sequencing Platform"/>
            <person name="Russ C."/>
            <person name="Cuomo C."/>
            <person name="Shea T."/>
            <person name="Young S.K."/>
            <person name="Zeng Q."/>
            <person name="Koehrsen M."/>
            <person name="Haas B."/>
            <person name="Borodovsky M."/>
            <person name="Guigo R."/>
            <person name="Alvarado L."/>
            <person name="Berlin A."/>
            <person name="Borenstein D."/>
            <person name="Chen Z."/>
            <person name="Engels R."/>
            <person name="Freedman E."/>
            <person name="Gellesch M."/>
            <person name="Goldberg J."/>
            <person name="Griggs A."/>
            <person name="Gujja S."/>
            <person name="Heiman D."/>
            <person name="Hepburn T."/>
            <person name="Howarth C."/>
            <person name="Jen D."/>
            <person name="Larson L."/>
            <person name="Lewis B."/>
            <person name="Mehta T."/>
            <person name="Park D."/>
            <person name="Pearson M."/>
            <person name="Roberts A."/>
            <person name="Saif S."/>
            <person name="Shenoy N."/>
            <person name="Sisk P."/>
            <person name="Stolte C."/>
            <person name="Sykes S."/>
            <person name="Walk T."/>
            <person name="White J."/>
            <person name="Yandava C."/>
            <person name="Burger G."/>
            <person name="Gray M.W."/>
            <person name="Holland P.W.H."/>
            <person name="King N."/>
            <person name="Lang F.B.F."/>
            <person name="Roger A.J."/>
            <person name="Ruiz-Trillo I."/>
            <person name="Lander E."/>
            <person name="Nusbaum C."/>
        </authorList>
    </citation>
    <scope>NUCLEOTIDE SEQUENCE [LARGE SCALE GENOMIC DNA]</scope>
    <source>
        <strain evidence="9">ATCC 38327</strain>
    </source>
</reference>
<evidence type="ECO:0000259" key="7">
    <source>
        <dbReference type="Pfam" id="PF00520"/>
    </source>
</evidence>
<dbReference type="InterPro" id="IPR005821">
    <property type="entry name" value="Ion_trans_dom"/>
</dbReference>
<dbReference type="STRING" id="578462.A0A0L0TEW3"/>
<evidence type="ECO:0000256" key="5">
    <source>
        <dbReference type="SAM" id="MobiDB-lite"/>
    </source>
</evidence>
<dbReference type="AlphaFoldDB" id="A0A0L0TEW3"/>
<dbReference type="Gene3D" id="1.20.120.350">
    <property type="entry name" value="Voltage-gated potassium channels. Chain C"/>
    <property type="match status" value="1"/>
</dbReference>
<evidence type="ECO:0000256" key="4">
    <source>
        <dbReference type="ARBA" id="ARBA00023136"/>
    </source>
</evidence>
<evidence type="ECO:0000256" key="1">
    <source>
        <dbReference type="ARBA" id="ARBA00004141"/>
    </source>
</evidence>
<dbReference type="GO" id="GO:0036128">
    <property type="term" value="C:CatSper complex"/>
    <property type="evidence" value="ECO:0007669"/>
    <property type="project" value="TreeGrafter"/>
</dbReference>
<sequence>MVAGGGVAFGGWGMAKAAQRAARLMQEFDAMGLLPDTLNAHAPSATSLANGNDPTAAADAKGKRPHPADPFTIGTAHTDDVSTAAAWRAAAGLEIARIRRALKRVVTNAWFSSFLLAVIAANCITIAIDASLPQDQTTWTDSADALFLGIYLTEFILKIIVDPKGYWKSGYNKFDALVLAISLVQFVTSFLNTNIGNLTFLRVFRALRALRSFRSISSIRRLQIIVEALLRTLRYNALDIFVNLFVFLFLFAVMGYYLFGMDSGGDTADFGSLGMAMLSLMYYVTSSGWTGVQDNLTQAGFAGSEYFSIIFMVISNFIFANMFIGVICENIDEASEADRESQLRIKLLAQQQKKDAFRVKQRNDMRELLARTDFSNNSNSMQKVLESLAGTLRHDEVVPMTHMACNLTWLEAFMVTQYHLENSMYRCQQTHFAIANALTELLDRRLKTKASRGA</sequence>
<feature type="transmembrane region" description="Helical" evidence="6">
    <location>
        <begin position="306"/>
        <end position="328"/>
    </location>
</feature>
<feature type="domain" description="Ion transport" evidence="7">
    <location>
        <begin position="109"/>
        <end position="336"/>
    </location>
</feature>
<evidence type="ECO:0000313" key="8">
    <source>
        <dbReference type="EMBL" id="KNE73388.1"/>
    </source>
</evidence>
<evidence type="ECO:0000256" key="2">
    <source>
        <dbReference type="ARBA" id="ARBA00022692"/>
    </source>
</evidence>
<dbReference type="SUPFAM" id="SSF81324">
    <property type="entry name" value="Voltage-gated potassium channels"/>
    <property type="match status" value="1"/>
</dbReference>
<protein>
    <recommendedName>
        <fullName evidence="7">Ion transport domain-containing protein</fullName>
    </recommendedName>
</protein>
<feature type="transmembrane region" description="Helical" evidence="6">
    <location>
        <begin position="173"/>
        <end position="191"/>
    </location>
</feature>
<dbReference type="GO" id="GO:0030317">
    <property type="term" value="P:flagellated sperm motility"/>
    <property type="evidence" value="ECO:0007669"/>
    <property type="project" value="TreeGrafter"/>
</dbReference>
<feature type="compositionally biased region" description="Polar residues" evidence="5">
    <location>
        <begin position="44"/>
        <end position="53"/>
    </location>
</feature>